<evidence type="ECO:0000256" key="16">
    <source>
        <dbReference type="ARBA" id="ARBA00042156"/>
    </source>
</evidence>
<dbReference type="Gene3D" id="1.10.8.280">
    <property type="entry name" value="ABC transporter ATPase domain-like"/>
    <property type="match status" value="1"/>
</dbReference>
<dbReference type="GO" id="GO:0009380">
    <property type="term" value="C:excinuclease repair complex"/>
    <property type="evidence" value="ECO:0007669"/>
    <property type="project" value="InterPro"/>
</dbReference>
<proteinExistence type="inferred from homology"/>
<dbReference type="Gene3D" id="1.20.1580.10">
    <property type="entry name" value="ABC transporter ATPase like domain"/>
    <property type="match status" value="3"/>
</dbReference>
<dbReference type="InterPro" id="IPR003439">
    <property type="entry name" value="ABC_transporter-like_ATP-bd"/>
</dbReference>
<dbReference type="Pfam" id="PF17760">
    <property type="entry name" value="UvrA_inter"/>
    <property type="match status" value="2"/>
</dbReference>
<comment type="caution">
    <text evidence="18">The sequence shown here is derived from an EMBL/GenBank/DDBJ whole genome shotgun (WGS) entry which is preliminary data.</text>
</comment>
<dbReference type="Gene3D" id="3.30.190.20">
    <property type="match status" value="1"/>
</dbReference>
<keyword evidence="3" id="KW-0479">Metal-binding</keyword>
<keyword evidence="6" id="KW-0227">DNA damage</keyword>
<dbReference type="Proteomes" id="UP000886043">
    <property type="component" value="Unassembled WGS sequence"/>
</dbReference>
<feature type="domain" description="ABC transporter" evidence="17">
    <location>
        <begin position="334"/>
        <end position="557"/>
    </location>
</feature>
<dbReference type="InterPro" id="IPR041552">
    <property type="entry name" value="UvrA_DNA-bd"/>
</dbReference>
<comment type="subcellular location">
    <subcellularLocation>
        <location evidence="1">Cytoplasm</location>
    </subcellularLocation>
</comment>
<evidence type="ECO:0000256" key="9">
    <source>
        <dbReference type="ARBA" id="ARBA00022833"/>
    </source>
</evidence>
<keyword evidence="9" id="KW-0862">Zinc</keyword>
<dbReference type="GO" id="GO:0005737">
    <property type="term" value="C:cytoplasm"/>
    <property type="evidence" value="ECO:0007669"/>
    <property type="project" value="UniProtKB-SubCell"/>
</dbReference>
<evidence type="ECO:0000256" key="7">
    <source>
        <dbReference type="ARBA" id="ARBA00022769"/>
    </source>
</evidence>
<dbReference type="InterPro" id="IPR027417">
    <property type="entry name" value="P-loop_NTPase"/>
</dbReference>
<evidence type="ECO:0000256" key="10">
    <source>
        <dbReference type="ARBA" id="ARBA00022840"/>
    </source>
</evidence>
<keyword evidence="2" id="KW-0963">Cytoplasm</keyword>
<sequence>MRHILLKNCREHNLKGFDLSLALYRVIAVTGVSGSGKSSLVFDTLFAEGQRRYLETFSTYVRQYFERLPRPKVESIENIPPAIAVSQVNPVKSSRSTVGTLSEITHFAKMLWFRAAEARCAGCGRPILPADPLSAARALLRNHPGEPAVITAPVRAEKDPELLRRGLLQAGYFRAFIGDRVCDLEELESPPSEVEVVLDRVRITPETLSRVSEALEKGLSMSGEVRVHLPYGREERFASAERCPYCGLPVPRRTPNLFSFNSPLGACPECRGFGRVLDIDWDLVIPDKRKSLSRGAISVLEMPLAWEVREDLLDYCRKKGIPLDRPWEELPEEVRRKILFGDGSWYGVKELFDWLETKRYKAHVRILLSRFRAYRRCPACGGTRFRPEALRFYLSGLNLGEFYALSVDEALRFMEDYLSGGPAPAEERLAREVFRRLKYLSEVGLPYLTLDRQSRTLSGGEVARVLLTRALSSELTETLYLFDEPTTGLHPRDTARVVRFLRELSARGNTAVVVEHDPEVILSADEVVDLGPGAGEAGGHLLYQGPPEELLKKDTPTGRALREIPRRPQALPRTEKTFKGFLVLSGARENNLKDLTVRFPHGALSVVCGVSGSGKSTLVELCLFRGLKRARGESTEPPGAFRSLSGHEVFSTVEMLDQSPLARTPRGNLATYLRVYDLIRRLLASSREARLLGLTPAHFSFNSPEGRCPECEGLGYQVVEMQFLSDLTFPCEACGGRRFQPEVLSVSWRGRNVAEILDLTVSEALEFFRGHAEIVRRLSAAERVGLSYLRLGQPLSTLSGGEAQRLKMARAFALPEGERALLILDEPTVGLHLADIEKLLSALSELTRRGHTVIVVEHHPEVILSADWAVELGPEGGREGGYLLFEGPVAELLKKDTPTGEWLKRYLRGEIRLSGRPKEAPRPKPRLIEIRGARHHNLKNLDLDLPREKFIVVTGVSGSGKSTLAFDLIFAEGQRRYLESLPAYLRQFVKLYEEPEVDLIAGLPPTVALEQRTSRPGPRSTVGTMTEVLPYLRLLFARLGRAHCPSCGRPLSRGELSAFVKRLVREFSGARVKILSPRVRRRKGFHRPLFERALRAGYREVRVDGRFLTLPPLPELSRFREHTIEVVVGETEVAPEREGELSGLLREALTQGRGEVIVWSPFGEVFFSERLTCAECGVSLPEPDPLLFSFNTRAGACPECEGTGSAGGGVCASCDGSRLRPEALAFRIGGRNIAELSDLPVSELKRFLSGLSFSGREAEIAEPILREVLSRLDFLCDLGLSYLSLSRAGESLSGGEAQRVRLSAELGSNLTGVAYILDEPTIGLHPRDNGRLLSALRRLRDRGNTVIVVEHDEETIRAADLVVDLGPGGGREGGRVIYCGPPEGLSRAEESLTARVLSDGSRYRLSGKGRRPERFLTVKGARLYNLQDLTVRFPVGALTVVTGVSGSGKSTLVTEVLFKSLERILSGRGGPVGCRGIEGHEAIRRVLQVDHSPIGRTPRSTPATYVGFMTEIRRLFARVPEARARGWTESRFSFNVEEGRCPACKGQGLVRVEMKFLPEVYQTCEVCGGARYNEETLSVRWRGRNIAEVLSMTMAEAREFFAAVPEVARPLEVLCELGLDYLTLGQPSPTLSGGEAQRIKLATEFVKGRRGGTLYILDEPSTGLHIADVEKLMRLLHGLVDRGNTVVVIEHNLEVIREADWIVDLGPEGGPEGGRLLYEGPPEGLLSLDTPTSRALKEYLSRGFS</sequence>
<dbReference type="PROSITE" id="PS00211">
    <property type="entry name" value="ABC_TRANSPORTER_1"/>
    <property type="match status" value="3"/>
</dbReference>
<keyword evidence="4" id="KW-0677">Repeat</keyword>
<accession>A0A7C3CMF5</accession>
<evidence type="ECO:0000256" key="8">
    <source>
        <dbReference type="ARBA" id="ARBA00022771"/>
    </source>
</evidence>
<comment type="similarity">
    <text evidence="14">Belongs to the ABC transporter superfamily. UvrA family.</text>
</comment>
<keyword evidence="12" id="KW-0238">DNA-binding</keyword>
<feature type="domain" description="ABC transporter" evidence="17">
    <location>
        <begin position="572"/>
        <end position="911"/>
    </location>
</feature>
<evidence type="ECO:0000313" key="18">
    <source>
        <dbReference type="EMBL" id="HFC98672.1"/>
    </source>
</evidence>
<feature type="domain" description="ABC transporter" evidence="17">
    <location>
        <begin position="1410"/>
        <end position="1738"/>
    </location>
</feature>
<evidence type="ECO:0000256" key="13">
    <source>
        <dbReference type="ARBA" id="ARBA00023204"/>
    </source>
</evidence>
<keyword evidence="8" id="KW-0863">Zinc-finger</keyword>
<dbReference type="Pfam" id="PF17755">
    <property type="entry name" value="UvrA_DNA-bind"/>
    <property type="match status" value="1"/>
</dbReference>
<evidence type="ECO:0000256" key="14">
    <source>
        <dbReference type="ARBA" id="ARBA00038000"/>
    </source>
</evidence>
<dbReference type="GO" id="GO:0016887">
    <property type="term" value="F:ATP hydrolysis activity"/>
    <property type="evidence" value="ECO:0007669"/>
    <property type="project" value="InterPro"/>
</dbReference>
<dbReference type="GO" id="GO:0003677">
    <property type="term" value="F:DNA binding"/>
    <property type="evidence" value="ECO:0007669"/>
    <property type="project" value="UniProtKB-KW"/>
</dbReference>
<dbReference type="PANTHER" id="PTHR43152">
    <property type="entry name" value="UVRABC SYSTEM PROTEIN A"/>
    <property type="match status" value="1"/>
</dbReference>
<keyword evidence="13" id="KW-0234">DNA repair</keyword>
<reference evidence="18" key="1">
    <citation type="journal article" date="2020" name="mSystems">
        <title>Genome- and Community-Level Interaction Insights into Carbon Utilization and Element Cycling Functions of Hydrothermarchaeota in Hydrothermal Sediment.</title>
        <authorList>
            <person name="Zhou Z."/>
            <person name="Liu Y."/>
            <person name="Xu W."/>
            <person name="Pan J."/>
            <person name="Luo Z.H."/>
            <person name="Li M."/>
        </authorList>
    </citation>
    <scope>NUCLEOTIDE SEQUENCE [LARGE SCALE GENOMIC DNA]</scope>
    <source>
        <strain evidence="18">HyVt-483</strain>
    </source>
</reference>
<dbReference type="InterPro" id="IPR017871">
    <property type="entry name" value="ABC_transporter-like_CS"/>
</dbReference>
<name>A0A7C3CMF5_9BACT</name>
<dbReference type="PANTHER" id="PTHR43152:SF3">
    <property type="entry name" value="UVRABC SYSTEM PROTEIN A"/>
    <property type="match status" value="1"/>
</dbReference>
<dbReference type="Gene3D" id="3.40.50.300">
    <property type="entry name" value="P-loop containing nucleotide triphosphate hydrolases"/>
    <property type="match status" value="5"/>
</dbReference>
<evidence type="ECO:0000256" key="12">
    <source>
        <dbReference type="ARBA" id="ARBA00023125"/>
    </source>
</evidence>
<evidence type="ECO:0000256" key="4">
    <source>
        <dbReference type="ARBA" id="ARBA00022737"/>
    </source>
</evidence>
<dbReference type="InterPro" id="IPR004602">
    <property type="entry name" value="UvrA"/>
</dbReference>
<evidence type="ECO:0000259" key="17">
    <source>
        <dbReference type="PROSITE" id="PS50893"/>
    </source>
</evidence>
<evidence type="ECO:0000256" key="15">
    <source>
        <dbReference type="ARBA" id="ARBA00039316"/>
    </source>
</evidence>
<organism evidence="18">
    <name type="scientific">Thermosulfurimonas dismutans</name>
    <dbReference type="NCBI Taxonomy" id="999894"/>
    <lineage>
        <taxon>Bacteria</taxon>
        <taxon>Pseudomonadati</taxon>
        <taxon>Thermodesulfobacteriota</taxon>
        <taxon>Thermodesulfobacteria</taxon>
        <taxon>Thermodesulfobacteriales</taxon>
        <taxon>Thermodesulfobacteriaceae</taxon>
        <taxon>Thermosulfurimonas</taxon>
    </lineage>
</organism>
<gene>
    <name evidence="18" type="primary">uvrA</name>
    <name evidence="18" type="ORF">ENJ40_09515</name>
</gene>
<keyword evidence="11" id="KW-0267">Excision nuclease</keyword>
<dbReference type="GO" id="GO:0004518">
    <property type="term" value="F:nuclease activity"/>
    <property type="evidence" value="ECO:0007669"/>
    <property type="project" value="UniProtKB-KW"/>
</dbReference>
<feature type="domain" description="ABC transporter" evidence="17">
    <location>
        <begin position="911"/>
        <end position="1392"/>
    </location>
</feature>
<dbReference type="PROSITE" id="PS50893">
    <property type="entry name" value="ABC_TRANSPORTER_2"/>
    <property type="match status" value="4"/>
</dbReference>
<keyword evidence="10" id="KW-0067">ATP-binding</keyword>
<dbReference type="GO" id="GO:0008270">
    <property type="term" value="F:zinc ion binding"/>
    <property type="evidence" value="ECO:0007669"/>
    <property type="project" value="UniProtKB-KW"/>
</dbReference>
<dbReference type="GO" id="GO:0005524">
    <property type="term" value="F:ATP binding"/>
    <property type="evidence" value="ECO:0007669"/>
    <property type="project" value="UniProtKB-KW"/>
</dbReference>
<dbReference type="SUPFAM" id="SSF52540">
    <property type="entry name" value="P-loop containing nucleoside triphosphate hydrolases"/>
    <property type="match status" value="4"/>
</dbReference>
<evidence type="ECO:0000256" key="6">
    <source>
        <dbReference type="ARBA" id="ARBA00022763"/>
    </source>
</evidence>
<evidence type="ECO:0000256" key="5">
    <source>
        <dbReference type="ARBA" id="ARBA00022741"/>
    </source>
</evidence>
<dbReference type="GO" id="GO:0006289">
    <property type="term" value="P:nucleotide-excision repair"/>
    <property type="evidence" value="ECO:0007669"/>
    <property type="project" value="InterPro"/>
</dbReference>
<keyword evidence="7" id="KW-0228">DNA excision</keyword>
<dbReference type="InterPro" id="IPR041102">
    <property type="entry name" value="UvrA_inter"/>
</dbReference>
<evidence type="ECO:0000256" key="1">
    <source>
        <dbReference type="ARBA" id="ARBA00004496"/>
    </source>
</evidence>
<dbReference type="InterPro" id="IPR013815">
    <property type="entry name" value="ATP_grasp_subdomain_1"/>
</dbReference>
<protein>
    <recommendedName>
        <fullName evidence="15">UvrABC system protein A</fullName>
    </recommendedName>
    <alternativeName>
        <fullName evidence="16">Excinuclease ABC subunit A</fullName>
    </alternativeName>
</protein>
<dbReference type="NCBIfam" id="TIGR00630">
    <property type="entry name" value="uvra"/>
    <property type="match status" value="2"/>
</dbReference>
<dbReference type="SMART" id="SM00382">
    <property type="entry name" value="AAA"/>
    <property type="match status" value="4"/>
</dbReference>
<evidence type="ECO:0000256" key="2">
    <source>
        <dbReference type="ARBA" id="ARBA00022490"/>
    </source>
</evidence>
<evidence type="ECO:0000256" key="11">
    <source>
        <dbReference type="ARBA" id="ARBA00022881"/>
    </source>
</evidence>
<dbReference type="EMBL" id="DRMH01000132">
    <property type="protein sequence ID" value="HFC98672.1"/>
    <property type="molecule type" value="Genomic_DNA"/>
</dbReference>
<keyword evidence="5" id="KW-0547">Nucleotide-binding</keyword>
<evidence type="ECO:0000256" key="3">
    <source>
        <dbReference type="ARBA" id="ARBA00022723"/>
    </source>
</evidence>
<dbReference type="Gene3D" id="3.30.1490.20">
    <property type="entry name" value="ATP-grasp fold, A domain"/>
    <property type="match status" value="1"/>
</dbReference>
<dbReference type="InterPro" id="IPR003593">
    <property type="entry name" value="AAA+_ATPase"/>
</dbReference>